<evidence type="ECO:0000259" key="2">
    <source>
        <dbReference type="Pfam" id="PF02541"/>
    </source>
</evidence>
<dbReference type="Gene3D" id="3.30.420.40">
    <property type="match status" value="1"/>
</dbReference>
<protein>
    <recommendedName>
        <fullName evidence="2">Ppx/GppA phosphatase N-terminal domain-containing protein</fullName>
    </recommendedName>
</protein>
<gene>
    <name evidence="3" type="ORF">FYJ66_06765</name>
</gene>
<sequence>MKQALIDIGSNSMRLTVYELGNDDFKVLFKQKYMAGLAGYVEDGRLTGPGILKACSGLSEFRNTLNSLGIQNTKVFATASLRNISNTEETVHFIEGATGYPIEVISGREEAALGYYGAMLDHDISDGAYIDIGGASTEVVTYSNGNLEHSASFPVGSLYLFKNCVKKILPGLGSFDRMEKELHLRIDEEGNFPFTHKEKILCTGGTSRALMKTARNYFNLSSDCNSMSREQLEEICAFFVKGRTPVRDLILKTEPERIHTLIPGTMILQHVVERLDADEIVIGKYGVREGYLCQRLMHQK</sequence>
<dbReference type="InterPro" id="IPR003695">
    <property type="entry name" value="Ppx_GppA_N"/>
</dbReference>
<name>A0A6A8MAQ0_9FIRM</name>
<dbReference type="Pfam" id="PF02541">
    <property type="entry name" value="Ppx-GppA"/>
    <property type="match status" value="1"/>
</dbReference>
<dbReference type="SUPFAM" id="SSF53067">
    <property type="entry name" value="Actin-like ATPase domain"/>
    <property type="match status" value="2"/>
</dbReference>
<evidence type="ECO:0000256" key="1">
    <source>
        <dbReference type="ARBA" id="ARBA00007125"/>
    </source>
</evidence>
<proteinExistence type="inferred from homology"/>
<dbReference type="EMBL" id="VUNB01000005">
    <property type="protein sequence ID" value="MST69289.1"/>
    <property type="molecule type" value="Genomic_DNA"/>
</dbReference>
<feature type="domain" description="Ppx/GppA phosphatase N-terminal" evidence="2">
    <location>
        <begin position="17"/>
        <end position="296"/>
    </location>
</feature>
<dbReference type="AlphaFoldDB" id="A0A6A8MAQ0"/>
<organism evidence="3">
    <name type="scientific">Baileyella intestinalis</name>
    <dbReference type="NCBI Taxonomy" id="2606709"/>
    <lineage>
        <taxon>Bacteria</taxon>
        <taxon>Bacillati</taxon>
        <taxon>Bacillota</taxon>
        <taxon>Clostridia</taxon>
        <taxon>Peptostreptococcales</taxon>
        <taxon>Anaerovoracaceae</taxon>
        <taxon>Baileyella</taxon>
    </lineage>
</organism>
<dbReference type="InterPro" id="IPR050273">
    <property type="entry name" value="GppA/Ppx_hydrolase"/>
</dbReference>
<dbReference type="PANTHER" id="PTHR30005:SF0">
    <property type="entry name" value="RETROGRADE REGULATION PROTEIN 2"/>
    <property type="match status" value="1"/>
</dbReference>
<evidence type="ECO:0000313" key="3">
    <source>
        <dbReference type="EMBL" id="MST69289.1"/>
    </source>
</evidence>
<reference evidence="3" key="1">
    <citation type="submission" date="2019-09" db="EMBL/GenBank/DDBJ databases">
        <title>In-depth cultivation of the pig gut microbiome towards novel bacterial diversity and tailored functional studies.</title>
        <authorList>
            <person name="Wylensek D."/>
            <person name="Hitch T.C.A."/>
            <person name="Clavel T."/>
        </authorList>
    </citation>
    <scope>NUCLEOTIDE SEQUENCE</scope>
    <source>
        <strain evidence="3">RF-744-FAT-WT-3</strain>
    </source>
</reference>
<dbReference type="PANTHER" id="PTHR30005">
    <property type="entry name" value="EXOPOLYPHOSPHATASE"/>
    <property type="match status" value="1"/>
</dbReference>
<dbReference type="RefSeq" id="WP_154572760.1">
    <property type="nucleotide sequence ID" value="NZ_VUNB01000005.1"/>
</dbReference>
<comment type="similarity">
    <text evidence="1">Belongs to the GppA/Ppx family.</text>
</comment>
<dbReference type="CDD" id="cd24052">
    <property type="entry name" value="ASKHA_NBD_HpPPX-GppA-like"/>
    <property type="match status" value="1"/>
</dbReference>
<accession>A0A6A8MAQ0</accession>
<dbReference type="InterPro" id="IPR043129">
    <property type="entry name" value="ATPase_NBD"/>
</dbReference>
<comment type="caution">
    <text evidence="3">The sequence shown here is derived from an EMBL/GenBank/DDBJ whole genome shotgun (WGS) entry which is preliminary data.</text>
</comment>
<dbReference type="Gene3D" id="3.30.420.150">
    <property type="entry name" value="Exopolyphosphatase. Domain 2"/>
    <property type="match status" value="1"/>
</dbReference>